<dbReference type="InterPro" id="IPR037235">
    <property type="entry name" value="TRCF-like_C_D7"/>
</dbReference>
<dbReference type="SMART" id="SM01058">
    <property type="entry name" value="CarD_TRCF"/>
    <property type="match status" value="1"/>
</dbReference>
<dbReference type="SMART" id="SM00490">
    <property type="entry name" value="HELICc"/>
    <property type="match status" value="1"/>
</dbReference>
<keyword evidence="4 13" id="KW-0227">DNA damage</keyword>
<evidence type="ECO:0000259" key="15">
    <source>
        <dbReference type="PROSITE" id="PS51194"/>
    </source>
</evidence>
<dbReference type="SUPFAM" id="SSF143517">
    <property type="entry name" value="TRCF domain-like"/>
    <property type="match status" value="1"/>
</dbReference>
<evidence type="ECO:0000256" key="11">
    <source>
        <dbReference type="ARBA" id="ARBA00061399"/>
    </source>
</evidence>
<accession>A0A2P8E5P5</accession>
<dbReference type="CDD" id="cd17991">
    <property type="entry name" value="DEXHc_TRCF"/>
    <property type="match status" value="1"/>
</dbReference>
<dbReference type="Gene3D" id="3.40.50.11180">
    <property type="match status" value="1"/>
</dbReference>
<dbReference type="GO" id="GO:0000716">
    <property type="term" value="P:transcription-coupled nucleotide-excision repair, DNA damage recognition"/>
    <property type="evidence" value="ECO:0007669"/>
    <property type="project" value="UniProtKB-UniRule"/>
</dbReference>
<comment type="caution">
    <text evidence="16">The sequence shown here is derived from an EMBL/GenBank/DDBJ whole genome shotgun (WGS) entry which is preliminary data.</text>
</comment>
<dbReference type="GO" id="GO:0016787">
    <property type="term" value="F:hydrolase activity"/>
    <property type="evidence" value="ECO:0007669"/>
    <property type="project" value="UniProtKB-KW"/>
</dbReference>
<dbReference type="InterPro" id="IPR001650">
    <property type="entry name" value="Helicase_C-like"/>
</dbReference>
<comment type="subcellular location">
    <subcellularLocation>
        <location evidence="1 13">Cytoplasm</location>
    </subcellularLocation>
</comment>
<evidence type="ECO:0000256" key="3">
    <source>
        <dbReference type="ARBA" id="ARBA00022741"/>
    </source>
</evidence>
<dbReference type="GO" id="GO:0003684">
    <property type="term" value="F:damaged DNA binding"/>
    <property type="evidence" value="ECO:0007669"/>
    <property type="project" value="InterPro"/>
</dbReference>
<evidence type="ECO:0000256" key="2">
    <source>
        <dbReference type="ARBA" id="ARBA00022490"/>
    </source>
</evidence>
<dbReference type="InterPro" id="IPR003711">
    <property type="entry name" value="CarD-like/TRCF_RID"/>
</dbReference>
<dbReference type="HAMAP" id="MF_00969">
    <property type="entry name" value="TRCF"/>
    <property type="match status" value="1"/>
</dbReference>
<dbReference type="InterPro" id="IPR011545">
    <property type="entry name" value="DEAD/DEAH_box_helicase_dom"/>
</dbReference>
<comment type="similarity">
    <text evidence="11 13">In the C-terminal section; belongs to the helicase family. RecG subfamily.</text>
</comment>
<dbReference type="GO" id="GO:0005524">
    <property type="term" value="F:ATP binding"/>
    <property type="evidence" value="ECO:0007669"/>
    <property type="project" value="UniProtKB-UniRule"/>
</dbReference>
<evidence type="ECO:0000313" key="17">
    <source>
        <dbReference type="Proteomes" id="UP000243528"/>
    </source>
</evidence>
<dbReference type="Gene3D" id="3.30.2060.10">
    <property type="entry name" value="Penicillin-binding protein 1b domain"/>
    <property type="match status" value="1"/>
</dbReference>
<dbReference type="PROSITE" id="PS51192">
    <property type="entry name" value="HELICASE_ATP_BIND_1"/>
    <property type="match status" value="1"/>
</dbReference>
<dbReference type="Pfam" id="PF17757">
    <property type="entry name" value="UvrB_inter"/>
    <property type="match status" value="1"/>
</dbReference>
<dbReference type="SUPFAM" id="SSF52540">
    <property type="entry name" value="P-loop containing nucleoside triphosphate hydrolases"/>
    <property type="match status" value="4"/>
</dbReference>
<evidence type="ECO:0000256" key="7">
    <source>
        <dbReference type="ARBA" id="ARBA00022840"/>
    </source>
</evidence>
<proteinExistence type="inferred from homology"/>
<dbReference type="FunFam" id="3.40.50.300:FF:000300">
    <property type="entry name" value="Transcription-repair-coupling factor"/>
    <property type="match status" value="1"/>
</dbReference>
<sequence>MTFRAGSAQNCHLIAASLTIRCENDDQVTRSGGSEGAADGARTLSVRRRILVEVTPAPSWFGGVFACPAGEVMSLYGLLHTLLADGGDPALRSAVHDARTGALASLDLTAPPALRPFVVSAIADEAVGADRPVLAVTATGREAEDLVDALRCLLPHDSVAEFPAWETLPHERLSPRGDTVGRRLALLRRLVHPEDESERVKVVVAPVRSVLQPQVAGLAELRPVRLRVGDEVGFEDVVDRLAGAAYSRVDLVERRGEFAVRGGIVDVFPPTEEHPVRVDFWGDTVDDIRYFTVADQRSTDATEAGLWAPPCRELLLTDDVRQRAADLAGRHPELAEMLEKIAAGVAVEGMESLAPALVERMEMLIDLMPDGTHVLVCDPERVRTRAHDLVATSQEFLDASWAAAAGGGTAPIDLGAAAYHSLADVREQAIEQGLRWWSLSSFGLGADDTGKAEKQDLDADLYAVDLGDDMVTSGAVETREVAARPAETYRGDTARAVADLSGWLGTGGRAVLVTGGHGTAERVVEVLAEADVPARYDEELLASPDPGVVHVTTGTLAHGFVAESAALAVLTEDDVTGQRVSTKGATRMPSRRRNQVDPLQLQPGDFIVHEQHGVGRYIEMTSRTIQGATREYLLVEYAPSKRGQPGDRLFVPTDQLEQVTKYVGGDAPGLDRIGGSDWAKRKGRARKAVKEIAAELIKLYAARQSAPGHAFGPDTPWQHELEDAFPYVETVDQMSTIDEVKRDMERSVPMDRVICGDVGYGKTEIAVRAVFKAVQEGKQVGVLVPTTLLVQQHFATFAERFAPFPITVRALSRFQTDTEAEEIIRGLAEGTVDVVIGTHRLITGDVRFNNLGLLIVDEEQRFGVEHKEKLKHLRANVDVLTMSATPIPRTLEMSITGIRDMSVITTPPEERHPVLTYVGGYDEKQVGAAIRREMMREGQVFFVHNRVDTIEKIAAHLREVVPEARVATAHGQMGEHALEQVISAFWQREVDVLVCTTIVETGLDISNANTLIVDRSERLGLSQLHQLRGRVGRGRERAYAYFFYPRETPLTEEAHERLATVAQHSDLGSGMQVAMKDLEIRGAGNLLGGEQSGHIADVGFDLYVRLVGEAVAEYRGDGGDEIPEVRIELPVDAHIPHDYVASERLRLEAYRRLSEAVSDKDVEDVAAELEDRYGDPPEPVRNLLEVARFRVHARRAGLTEVTIQGNFVRFSQVELADWQRVRLQRVYPKALVKDAVSSVLVPRPAATAAIGGSPLRGVELLAWARGVIDDVIAHQPDMAGTQAG</sequence>
<dbReference type="InterPro" id="IPR005118">
    <property type="entry name" value="TRCF_C"/>
</dbReference>
<dbReference type="Gene3D" id="2.40.10.170">
    <property type="match status" value="1"/>
</dbReference>
<keyword evidence="17" id="KW-1185">Reference proteome</keyword>
<comment type="function">
    <text evidence="13">Couples transcription and DNA repair by recognizing RNA polymerase (RNAP) stalled at DNA lesions. Mediates ATP-dependent release of RNAP and its truncated transcript from the DNA, and recruitment of nucleotide excision repair machinery to the damaged site.</text>
</comment>
<dbReference type="Gene3D" id="3.40.50.300">
    <property type="entry name" value="P-loop containing nucleotide triphosphate hydrolases"/>
    <property type="match status" value="2"/>
</dbReference>
<evidence type="ECO:0000256" key="12">
    <source>
        <dbReference type="ARBA" id="ARBA00070128"/>
    </source>
</evidence>
<feature type="domain" description="Helicase C-terminal" evidence="15">
    <location>
        <begin position="929"/>
        <end position="1079"/>
    </location>
</feature>
<dbReference type="Pfam" id="PF03461">
    <property type="entry name" value="TRCF"/>
    <property type="match status" value="1"/>
</dbReference>
<dbReference type="InterPro" id="IPR036101">
    <property type="entry name" value="CarD-like/TRCF_RID_sf"/>
</dbReference>
<gene>
    <name evidence="13" type="primary">mfd</name>
    <name evidence="16" type="ORF">CLV30_105260</name>
</gene>
<dbReference type="InterPro" id="IPR047112">
    <property type="entry name" value="RecG/Mfd"/>
</dbReference>
<evidence type="ECO:0000256" key="4">
    <source>
        <dbReference type="ARBA" id="ARBA00022763"/>
    </source>
</evidence>
<dbReference type="PANTHER" id="PTHR47964">
    <property type="entry name" value="ATP-DEPENDENT DNA HELICASE HOMOLOG RECG, CHLOROPLASTIC"/>
    <property type="match status" value="1"/>
</dbReference>
<dbReference type="SUPFAM" id="SSF141259">
    <property type="entry name" value="CarD-like"/>
    <property type="match status" value="1"/>
</dbReference>
<dbReference type="PROSITE" id="PS51194">
    <property type="entry name" value="HELICASE_CTER"/>
    <property type="match status" value="1"/>
</dbReference>
<dbReference type="Proteomes" id="UP000243528">
    <property type="component" value="Unassembled WGS sequence"/>
</dbReference>
<evidence type="ECO:0000256" key="1">
    <source>
        <dbReference type="ARBA" id="ARBA00004496"/>
    </source>
</evidence>
<dbReference type="NCBIfam" id="TIGR00580">
    <property type="entry name" value="mfd"/>
    <property type="match status" value="1"/>
</dbReference>
<dbReference type="PANTHER" id="PTHR47964:SF1">
    <property type="entry name" value="ATP-DEPENDENT DNA HELICASE HOMOLOG RECG, CHLOROPLASTIC"/>
    <property type="match status" value="1"/>
</dbReference>
<organism evidence="16 17">
    <name type="scientific">Haloactinopolyspora alba</name>
    <dbReference type="NCBI Taxonomy" id="648780"/>
    <lineage>
        <taxon>Bacteria</taxon>
        <taxon>Bacillati</taxon>
        <taxon>Actinomycetota</taxon>
        <taxon>Actinomycetes</taxon>
        <taxon>Jiangellales</taxon>
        <taxon>Jiangellaceae</taxon>
        <taxon>Haloactinopolyspora</taxon>
    </lineage>
</organism>
<dbReference type="GO" id="GO:0003678">
    <property type="term" value="F:DNA helicase activity"/>
    <property type="evidence" value="ECO:0007669"/>
    <property type="project" value="TreeGrafter"/>
</dbReference>
<evidence type="ECO:0000256" key="6">
    <source>
        <dbReference type="ARBA" id="ARBA00022806"/>
    </source>
</evidence>
<keyword evidence="8 13" id="KW-0238">DNA-binding</keyword>
<dbReference type="Pfam" id="PF02559">
    <property type="entry name" value="CarD_TRCF_RID"/>
    <property type="match status" value="1"/>
</dbReference>
<keyword evidence="7 13" id="KW-0067">ATP-binding</keyword>
<protein>
    <recommendedName>
        <fullName evidence="12 13">Transcription-repair-coupling factor</fullName>
        <shortName evidence="13">TRCF</shortName>
        <ecNumber evidence="13">3.6.4.-</ecNumber>
    </recommendedName>
</protein>
<dbReference type="EC" id="3.6.4.-" evidence="13"/>
<evidence type="ECO:0000256" key="9">
    <source>
        <dbReference type="ARBA" id="ARBA00023204"/>
    </source>
</evidence>
<name>A0A2P8E5P5_9ACTN</name>
<dbReference type="EMBL" id="PYGE01000005">
    <property type="protein sequence ID" value="PSL04793.1"/>
    <property type="molecule type" value="Genomic_DNA"/>
</dbReference>
<dbReference type="InterPro" id="IPR004576">
    <property type="entry name" value="Mfd"/>
</dbReference>
<keyword evidence="5 13" id="KW-0378">Hydrolase</keyword>
<keyword evidence="9 13" id="KW-0234">DNA repair</keyword>
<dbReference type="Pfam" id="PF00271">
    <property type="entry name" value="Helicase_C"/>
    <property type="match status" value="1"/>
</dbReference>
<dbReference type="FunFam" id="3.40.50.300:FF:000546">
    <property type="entry name" value="Transcription-repair-coupling factor"/>
    <property type="match status" value="1"/>
</dbReference>
<reference evidence="16 17" key="1">
    <citation type="submission" date="2018-03" db="EMBL/GenBank/DDBJ databases">
        <title>Genomic Encyclopedia of Archaeal and Bacterial Type Strains, Phase II (KMG-II): from individual species to whole genera.</title>
        <authorList>
            <person name="Goeker M."/>
        </authorList>
    </citation>
    <scope>NUCLEOTIDE SEQUENCE [LARGE SCALE GENOMIC DNA]</scope>
    <source>
        <strain evidence="16 17">DSM 45211</strain>
    </source>
</reference>
<evidence type="ECO:0000256" key="10">
    <source>
        <dbReference type="ARBA" id="ARBA00061104"/>
    </source>
</evidence>
<evidence type="ECO:0000256" key="13">
    <source>
        <dbReference type="HAMAP-Rule" id="MF_00969"/>
    </source>
</evidence>
<dbReference type="InterPro" id="IPR027417">
    <property type="entry name" value="P-loop_NTPase"/>
</dbReference>
<dbReference type="SMART" id="SM00982">
    <property type="entry name" value="TRCF"/>
    <property type="match status" value="1"/>
</dbReference>
<dbReference type="GO" id="GO:0005737">
    <property type="term" value="C:cytoplasm"/>
    <property type="evidence" value="ECO:0007669"/>
    <property type="project" value="UniProtKB-SubCell"/>
</dbReference>
<dbReference type="Pfam" id="PF00270">
    <property type="entry name" value="DEAD"/>
    <property type="match status" value="1"/>
</dbReference>
<keyword evidence="6" id="KW-0347">Helicase</keyword>
<evidence type="ECO:0000256" key="8">
    <source>
        <dbReference type="ARBA" id="ARBA00023125"/>
    </source>
</evidence>
<dbReference type="GO" id="GO:0006355">
    <property type="term" value="P:regulation of DNA-templated transcription"/>
    <property type="evidence" value="ECO:0007669"/>
    <property type="project" value="UniProtKB-UniRule"/>
</dbReference>
<evidence type="ECO:0000313" key="16">
    <source>
        <dbReference type="EMBL" id="PSL04793.1"/>
    </source>
</evidence>
<dbReference type="InterPro" id="IPR014001">
    <property type="entry name" value="Helicase_ATP-bd"/>
</dbReference>
<evidence type="ECO:0000259" key="14">
    <source>
        <dbReference type="PROSITE" id="PS51192"/>
    </source>
</evidence>
<dbReference type="Gene3D" id="3.90.1150.50">
    <property type="entry name" value="Transcription-repair-coupling factor, D7 domain"/>
    <property type="match status" value="1"/>
</dbReference>
<comment type="similarity">
    <text evidence="10 13">In the N-terminal section; belongs to the UvrB family.</text>
</comment>
<keyword evidence="2 13" id="KW-0963">Cytoplasm</keyword>
<keyword evidence="3 13" id="KW-0547">Nucleotide-binding</keyword>
<dbReference type="InterPro" id="IPR041471">
    <property type="entry name" value="UvrB_inter"/>
</dbReference>
<feature type="domain" description="Helicase ATP-binding" evidence="14">
    <location>
        <begin position="743"/>
        <end position="904"/>
    </location>
</feature>
<evidence type="ECO:0000256" key="5">
    <source>
        <dbReference type="ARBA" id="ARBA00022801"/>
    </source>
</evidence>
<dbReference type="SMART" id="SM00487">
    <property type="entry name" value="DEXDc"/>
    <property type="match status" value="1"/>
</dbReference>